<dbReference type="EMBL" id="BJZT01000006">
    <property type="protein sequence ID" value="GEO98352.1"/>
    <property type="molecule type" value="Genomic_DNA"/>
</dbReference>
<dbReference type="Proteomes" id="UP000321258">
    <property type="component" value="Unassembled WGS sequence"/>
</dbReference>
<evidence type="ECO:0000256" key="1">
    <source>
        <dbReference type="SAM" id="MobiDB-lite"/>
    </source>
</evidence>
<name>A0A512IL34_9HYPH</name>
<sequence length="387" mass="41034">MTITQISHHDLDGYGACIVAGHVADVARVVHVPRYSDVGGVLQAEGERLAKAAGSETLLVTDLSLEADAVRFIKGFVAANLKRSEERRHRLVVLDHHASSVEHLAAQGLAPFPAEATGGPALFDAGDPLVHVAIDTDRCATRMMFENRALISDRDLDPGQETQLAALVAAIDAFDLWRKADPAFRQGILCNEVLWESSAAYVPAGHPWHDLFLDKLLMAIAAELAANVPPAEIELKVASLRKGVADALLSDEPSDDAALTTRARLHAALSRSPALFRTLPDGTKLSFGLDGGVFQAVSDHIMERGDAERVINASRGGGMSFRSRNGSALEAARKFRGGGHADSAGGKLPNGGAFSLSDAAAQIEPILCPPQPKESDSPFAALKGWKS</sequence>
<gene>
    <name evidence="2" type="ORF">MHA02_07400</name>
</gene>
<evidence type="ECO:0000313" key="2">
    <source>
        <dbReference type="EMBL" id="GEO98352.1"/>
    </source>
</evidence>
<accession>A0A512IL34</accession>
<dbReference type="InterPro" id="IPR038763">
    <property type="entry name" value="DHH_sf"/>
</dbReference>
<feature type="region of interest" description="Disordered" evidence="1">
    <location>
        <begin position="368"/>
        <end position="387"/>
    </location>
</feature>
<dbReference type="SUPFAM" id="SSF64182">
    <property type="entry name" value="DHH phosphoesterases"/>
    <property type="match status" value="1"/>
</dbReference>
<dbReference type="AlphaFoldDB" id="A0A512IL34"/>
<dbReference type="RefSeq" id="WP_147076648.1">
    <property type="nucleotide sequence ID" value="NZ_BJZT01000006.1"/>
</dbReference>
<evidence type="ECO:0008006" key="4">
    <source>
        <dbReference type="Google" id="ProtNLM"/>
    </source>
</evidence>
<keyword evidence="3" id="KW-1185">Reference proteome</keyword>
<organism evidence="2 3">
    <name type="scientific">Methylobacterium haplocladii</name>
    <dbReference type="NCBI Taxonomy" id="1176176"/>
    <lineage>
        <taxon>Bacteria</taxon>
        <taxon>Pseudomonadati</taxon>
        <taxon>Pseudomonadota</taxon>
        <taxon>Alphaproteobacteria</taxon>
        <taxon>Hyphomicrobiales</taxon>
        <taxon>Methylobacteriaceae</taxon>
        <taxon>Methylobacterium</taxon>
    </lineage>
</organism>
<protein>
    <recommendedName>
        <fullName evidence="4">Dimethylmenaquinone methyltransferase</fullName>
    </recommendedName>
</protein>
<reference evidence="2 3" key="1">
    <citation type="submission" date="2019-07" db="EMBL/GenBank/DDBJ databases">
        <title>Whole genome shotgun sequence of Methylobacterium haplocladii NBRC 107714.</title>
        <authorList>
            <person name="Hosoyama A."/>
            <person name="Uohara A."/>
            <person name="Ohji S."/>
            <person name="Ichikawa N."/>
        </authorList>
    </citation>
    <scope>NUCLEOTIDE SEQUENCE [LARGE SCALE GENOMIC DNA]</scope>
    <source>
        <strain evidence="2 3">NBRC 107714</strain>
    </source>
</reference>
<dbReference type="OrthoDB" id="5800592at2"/>
<proteinExistence type="predicted"/>
<comment type="caution">
    <text evidence="2">The sequence shown here is derived from an EMBL/GenBank/DDBJ whole genome shotgun (WGS) entry which is preliminary data.</text>
</comment>
<evidence type="ECO:0000313" key="3">
    <source>
        <dbReference type="Proteomes" id="UP000321258"/>
    </source>
</evidence>